<evidence type="ECO:0000313" key="1">
    <source>
        <dbReference type="EMBL" id="KKM25707.1"/>
    </source>
</evidence>
<gene>
    <name evidence="1" type="ORF">LCGC14_1592310</name>
</gene>
<organism evidence="1">
    <name type="scientific">marine sediment metagenome</name>
    <dbReference type="NCBI Taxonomy" id="412755"/>
    <lineage>
        <taxon>unclassified sequences</taxon>
        <taxon>metagenomes</taxon>
        <taxon>ecological metagenomes</taxon>
    </lineage>
</organism>
<name>A0A0F9IE24_9ZZZZ</name>
<dbReference type="EMBL" id="LAZR01012660">
    <property type="protein sequence ID" value="KKM25707.1"/>
    <property type="molecule type" value="Genomic_DNA"/>
</dbReference>
<proteinExistence type="predicted"/>
<protein>
    <submittedName>
        <fullName evidence="1">Uncharacterized protein</fullName>
    </submittedName>
</protein>
<reference evidence="1" key="1">
    <citation type="journal article" date="2015" name="Nature">
        <title>Complex archaea that bridge the gap between prokaryotes and eukaryotes.</title>
        <authorList>
            <person name="Spang A."/>
            <person name="Saw J.H."/>
            <person name="Jorgensen S.L."/>
            <person name="Zaremba-Niedzwiedzka K."/>
            <person name="Martijn J."/>
            <person name="Lind A.E."/>
            <person name="van Eijk R."/>
            <person name="Schleper C."/>
            <person name="Guy L."/>
            <person name="Ettema T.J."/>
        </authorList>
    </citation>
    <scope>NUCLEOTIDE SEQUENCE</scope>
</reference>
<comment type="caution">
    <text evidence="1">The sequence shown here is derived from an EMBL/GenBank/DDBJ whole genome shotgun (WGS) entry which is preliminary data.</text>
</comment>
<dbReference type="AlphaFoldDB" id="A0A0F9IE24"/>
<accession>A0A0F9IE24</accession>
<sequence length="94" mass="10429">MAEERKVTTGEETVTQLAKSALVINDQLRDAVPDVTGEKGVSIEEFTEVYLNATFEERLKLFLETFGTSGADGLEFLAEVQDRATKQFQNEGLI</sequence>